<protein>
    <submittedName>
        <fullName evidence="2">Uncharacterized protein</fullName>
    </submittedName>
</protein>
<gene>
    <name evidence="2" type="ORF">CP335_05630</name>
</gene>
<reference evidence="2 3" key="2">
    <citation type="submission" date="2017-10" db="EMBL/GenBank/DDBJ databases">
        <title>Rhizosphere-associated Pseudomonas modulate jasmonic acid/salicylic acid antagonism to induce systemic resistance to herbivores at the cost of susceptibility to pathogens.</title>
        <authorList>
            <person name="Haney C.H."/>
            <person name="Wiesmann C.L."/>
            <person name="Shapiro L.R."/>
            <person name="O'Sullivan L.R."/>
            <person name="Khorasani S."/>
            <person name="Melnyk R.A."/>
            <person name="Xiao L."/>
            <person name="Bush J."/>
            <person name="Carrillo J."/>
            <person name="Pierce N.E."/>
            <person name="Ausubel F.M."/>
        </authorList>
    </citation>
    <scope>NUCLEOTIDE SEQUENCE [LARGE SCALE GENOMIC DNA]</scope>
    <source>
        <strain evidence="2 3">CH229</strain>
    </source>
</reference>
<evidence type="ECO:0000313" key="3">
    <source>
        <dbReference type="Proteomes" id="UP000218643"/>
    </source>
</evidence>
<dbReference type="Proteomes" id="UP000218643">
    <property type="component" value="Unassembled WGS sequence"/>
</dbReference>
<dbReference type="AlphaFoldDB" id="A0A854X5W6"/>
<evidence type="ECO:0000313" key="2">
    <source>
        <dbReference type="EMBL" id="PCM50908.1"/>
    </source>
</evidence>
<proteinExistence type="predicted"/>
<dbReference type="EMBL" id="NXHE01000004">
    <property type="protein sequence ID" value="PCM50908.1"/>
    <property type="molecule type" value="Genomic_DNA"/>
</dbReference>
<comment type="caution">
    <text evidence="2">The sequence shown here is derived from an EMBL/GenBank/DDBJ whole genome shotgun (WGS) entry which is preliminary data.</text>
</comment>
<accession>A0A854X5W6</accession>
<organism evidence="2 3">
    <name type="scientific">Pseudomonas fluorescens</name>
    <dbReference type="NCBI Taxonomy" id="294"/>
    <lineage>
        <taxon>Bacteria</taxon>
        <taxon>Pseudomonadati</taxon>
        <taxon>Pseudomonadota</taxon>
        <taxon>Gammaproteobacteria</taxon>
        <taxon>Pseudomonadales</taxon>
        <taxon>Pseudomonadaceae</taxon>
        <taxon>Pseudomonas</taxon>
    </lineage>
</organism>
<name>A0A854X5W6_PSEFL</name>
<feature type="region of interest" description="Disordered" evidence="1">
    <location>
        <begin position="61"/>
        <end position="82"/>
    </location>
</feature>
<evidence type="ECO:0000256" key="1">
    <source>
        <dbReference type="SAM" id="MobiDB-lite"/>
    </source>
</evidence>
<reference evidence="2 3" key="1">
    <citation type="submission" date="2017-09" db="EMBL/GenBank/DDBJ databases">
        <authorList>
            <person name="Haney C."/>
            <person name="Melnyk R."/>
        </authorList>
    </citation>
    <scope>NUCLEOTIDE SEQUENCE [LARGE SCALE GENOMIC DNA]</scope>
    <source>
        <strain evidence="2 3">CH229</strain>
    </source>
</reference>
<sequence>MAVPKSPCQWRSPVGAGLLANALCQSTYPLTDTPHSRASPLPQGDLCWVRNPGGLRGRRWLRRPAHAAMHRRPGRHHSGGWQ</sequence>